<evidence type="ECO:0000259" key="5">
    <source>
        <dbReference type="PROSITE" id="PS50089"/>
    </source>
</evidence>
<evidence type="ECO:0000256" key="4">
    <source>
        <dbReference type="PROSITE-ProRule" id="PRU00175"/>
    </source>
</evidence>
<evidence type="ECO:0000256" key="3">
    <source>
        <dbReference type="ARBA" id="ARBA00022833"/>
    </source>
</evidence>
<accession>A0AA88XI61</accession>
<dbReference type="GO" id="GO:0061630">
    <property type="term" value="F:ubiquitin protein ligase activity"/>
    <property type="evidence" value="ECO:0007669"/>
    <property type="project" value="TreeGrafter"/>
</dbReference>
<dbReference type="PROSITE" id="PS00518">
    <property type="entry name" value="ZF_RING_1"/>
    <property type="match status" value="1"/>
</dbReference>
<dbReference type="Pfam" id="PF13445">
    <property type="entry name" value="zf-RING_UBOX"/>
    <property type="match status" value="1"/>
</dbReference>
<proteinExistence type="predicted"/>
<evidence type="ECO:0000313" key="7">
    <source>
        <dbReference type="Proteomes" id="UP001186944"/>
    </source>
</evidence>
<sequence>MASAFGSELTCLICLELFHDPVTLPCMHSFCRKCLESILHSDGERRIPCPACRDVTVLDKAGLRKLPRNFTIANIVSKYRNVDKFHQIPCDLCDEKMQQNAVKSCRECRLSYCMHCLTLHPPRGVLAKHSLIEPKEFVSHEKKFVCLKCSKLSDNDKLDTCQRDHGDDVMDVETAKLKLKVNHQWIYGQRYQQKANVQPTYYYNVGLTLDQHKSDIYVKLDQRWANSKIQGDFVELDDRRRKYLQDIYKTSENLDAIMRKADITRTKLKQICRDKTEKIATDFKRIQDNYDSGVKEVKDKGQGHLLQLKEASIHLHFILPDVKKMLEKTEVQDKVAEKVLPECHLSLPKLVIEQKLAELFLEGAVVNGEKDGTKFSGTGFRGHKEVFPRVTIISCRHNPRKNGESTSVTVRWDLFKVPSQELKFELKFIEMADKEPSNVFIVQNIEFGPQDYCMLYTVDQLQPDITYSVTVAVQGKPETESESTVVHTLPGAQCEPFSLSSSEISRDVFVNREHKELEFKRCFHDINNEIYSRAMGLARGTIMFNHNIYWEVEVSYQLCKVRNGYYVASMGICADASLDAVPNIANNYYFYGVAVGKNEKSNPFIFTLVEGKQYAKYPVKGGRNYEKRFGFFYNASQNYLVIVNTVQDSVLLKTKKLREVMDDNMCYSPVFSVGNGAGYPSIKISTGPDIGNIPTCLLEYLE</sequence>
<evidence type="ECO:0000256" key="1">
    <source>
        <dbReference type="ARBA" id="ARBA00022723"/>
    </source>
</evidence>
<dbReference type="PANTHER" id="PTHR25462:SF306">
    <property type="entry name" value="TRIPARTITE MOTIF CONTAINING 9"/>
    <property type="match status" value="1"/>
</dbReference>
<dbReference type="InterPro" id="IPR027370">
    <property type="entry name" value="Znf-RING_euk"/>
</dbReference>
<dbReference type="CDD" id="cd19801">
    <property type="entry name" value="Bbox1_MID"/>
    <property type="match status" value="1"/>
</dbReference>
<dbReference type="AlphaFoldDB" id="A0AA88XI61"/>
<dbReference type="Gene3D" id="4.10.830.40">
    <property type="match status" value="1"/>
</dbReference>
<dbReference type="Proteomes" id="UP001186944">
    <property type="component" value="Unassembled WGS sequence"/>
</dbReference>
<name>A0AA88XI61_PINIB</name>
<dbReference type="CDD" id="cd00063">
    <property type="entry name" value="FN3"/>
    <property type="match status" value="1"/>
</dbReference>
<dbReference type="GO" id="GO:0008270">
    <property type="term" value="F:zinc ion binding"/>
    <property type="evidence" value="ECO:0007669"/>
    <property type="project" value="UniProtKB-KW"/>
</dbReference>
<dbReference type="InterPro" id="IPR001841">
    <property type="entry name" value="Znf_RING"/>
</dbReference>
<reference evidence="6" key="1">
    <citation type="submission" date="2019-08" db="EMBL/GenBank/DDBJ databases">
        <title>The improved chromosome-level genome for the pearl oyster Pinctada fucata martensii using PacBio sequencing and Hi-C.</title>
        <authorList>
            <person name="Zheng Z."/>
        </authorList>
    </citation>
    <scope>NUCLEOTIDE SEQUENCE</scope>
    <source>
        <strain evidence="6">ZZ-2019</strain>
        <tissue evidence="6">Adductor muscle</tissue>
    </source>
</reference>
<dbReference type="EMBL" id="VSWD01000014">
    <property type="protein sequence ID" value="KAK3083241.1"/>
    <property type="molecule type" value="Genomic_DNA"/>
</dbReference>
<keyword evidence="3" id="KW-0862">Zinc</keyword>
<comment type="caution">
    <text evidence="6">The sequence shown here is derived from an EMBL/GenBank/DDBJ whole genome shotgun (WGS) entry which is preliminary data.</text>
</comment>
<dbReference type="InterPro" id="IPR047153">
    <property type="entry name" value="TRIM45/56/19-like"/>
</dbReference>
<feature type="domain" description="RING-type" evidence="5">
    <location>
        <begin position="11"/>
        <end position="53"/>
    </location>
</feature>
<evidence type="ECO:0000313" key="6">
    <source>
        <dbReference type="EMBL" id="KAK3083241.1"/>
    </source>
</evidence>
<dbReference type="InterPro" id="IPR003961">
    <property type="entry name" value="FN3_dom"/>
</dbReference>
<organism evidence="6 7">
    <name type="scientific">Pinctada imbricata</name>
    <name type="common">Atlantic pearl-oyster</name>
    <name type="synonym">Pinctada martensii</name>
    <dbReference type="NCBI Taxonomy" id="66713"/>
    <lineage>
        <taxon>Eukaryota</taxon>
        <taxon>Metazoa</taxon>
        <taxon>Spiralia</taxon>
        <taxon>Lophotrochozoa</taxon>
        <taxon>Mollusca</taxon>
        <taxon>Bivalvia</taxon>
        <taxon>Autobranchia</taxon>
        <taxon>Pteriomorphia</taxon>
        <taxon>Pterioida</taxon>
        <taxon>Pterioidea</taxon>
        <taxon>Pteriidae</taxon>
        <taxon>Pinctada</taxon>
    </lineage>
</organism>
<dbReference type="PROSITE" id="PS50089">
    <property type="entry name" value="ZF_RING_2"/>
    <property type="match status" value="1"/>
</dbReference>
<keyword evidence="7" id="KW-1185">Reference proteome</keyword>
<dbReference type="PANTHER" id="PTHR25462">
    <property type="entry name" value="BONUS, ISOFORM C-RELATED"/>
    <property type="match status" value="1"/>
</dbReference>
<protein>
    <recommendedName>
        <fullName evidence="5">RING-type domain-containing protein</fullName>
    </recommendedName>
</protein>
<dbReference type="InterPro" id="IPR017907">
    <property type="entry name" value="Znf_RING_CS"/>
</dbReference>
<gene>
    <name evidence="6" type="ORF">FSP39_017572</name>
</gene>
<keyword evidence="2 4" id="KW-0863">Zinc-finger</keyword>
<dbReference type="SMART" id="SM00184">
    <property type="entry name" value="RING"/>
    <property type="match status" value="1"/>
</dbReference>
<dbReference type="InterPro" id="IPR013083">
    <property type="entry name" value="Znf_RING/FYVE/PHD"/>
</dbReference>
<dbReference type="Gene3D" id="3.30.40.10">
    <property type="entry name" value="Zinc/RING finger domain, C3HC4 (zinc finger)"/>
    <property type="match status" value="1"/>
</dbReference>
<keyword evidence="1" id="KW-0479">Metal-binding</keyword>
<evidence type="ECO:0000256" key="2">
    <source>
        <dbReference type="ARBA" id="ARBA00022771"/>
    </source>
</evidence>
<dbReference type="SUPFAM" id="SSF57850">
    <property type="entry name" value="RING/U-box"/>
    <property type="match status" value="1"/>
</dbReference>